<evidence type="ECO:0000256" key="3">
    <source>
        <dbReference type="ARBA" id="ARBA00022676"/>
    </source>
</evidence>
<feature type="transmembrane region" description="Helical" evidence="8">
    <location>
        <begin position="151"/>
        <end position="170"/>
    </location>
</feature>
<gene>
    <name evidence="10" type="ORF">NDI37_11090</name>
</gene>
<comment type="subcellular location">
    <subcellularLocation>
        <location evidence="1">Cell membrane</location>
        <topology evidence="1">Multi-pass membrane protein</topology>
    </subcellularLocation>
</comment>
<organism evidence="10 11">
    <name type="scientific">Funiculus sociatus GB2-A5</name>
    <dbReference type="NCBI Taxonomy" id="2933946"/>
    <lineage>
        <taxon>Bacteria</taxon>
        <taxon>Bacillati</taxon>
        <taxon>Cyanobacteriota</taxon>
        <taxon>Cyanophyceae</taxon>
        <taxon>Coleofasciculales</taxon>
        <taxon>Coleofasciculaceae</taxon>
        <taxon>Funiculus</taxon>
    </lineage>
</organism>
<dbReference type="Gene3D" id="1.25.40.10">
    <property type="entry name" value="Tetratricopeptide repeat domain"/>
    <property type="match status" value="1"/>
</dbReference>
<sequence length="837" mass="94758">MTDKDKRTRFNPLLVLGIIWLVGALCDRIWFALDRSVPSWDQADYLTGSLNYWKALQHPRWFSGGWWESFWQLSSKVPPFTYIATAIVQNLFGTGPDSATLVNLLFSAVLLASVYGLGVQLFSVEVGLWAAGLCQLLPGLYRYRLDFLLDFPLTAVVALSFYCLTVWRCIGTAEAQRTQRREWFWAAVFGLSLGLALMVKQTALFFLLTPLLWVGVGVIRHRAWGRLAQLVFSLLVSVLVFAPWYRANWLLMLTSGKRATVDSAIAEGDPALNTLEAWTYYWKILPYHVSWPLLLVPIVGLLIYWGRAAFSNQKAQLGNENKSKIGWLAVFWMGSYLLCSLNINKDSRYVLPYLPVVALFLAYGLTRWVSRWNYIRWGTISLAVLLMFLNWFPVEGTVWKNFTQALSPYAQHPVYLEKELPHPQVIREIIQTEPYLRSTLGVLPSTANINQHNFNYYGALQNFQVYGRQVGTRKKQVAQDARSLSWFLTKTGKQGSVPDAQATIVQTVEQGSDFQLHKTWNLSENSSLKLYHQKSPPVQVQPLSEPQNKVKLVNVKVPEVAPPGLPVPVTYEWTGSWEQLQSGIVLLTWRSEEKTENPTSQWLHDRAIGMGNLYPEILPDKLLAKGFRVIEQTAMLPKADTSAGIYTLEATYLNRKTGETYPIQVPPVTLKIDAAVAATPAPELDLGTQLRTLAATLPQGTAALEQIFAETGRINQYDPIQDYLVQAQLALEYRLQREPNRDLAYALALSRVLKRQAKDAIASLERVVRLDSENPYAYAYLAFVHLYEWHPKKAQNVLKPAVALNPNLLEIKALSGVAALMQGNFLKAWHIVQEIRR</sequence>
<evidence type="ECO:0000259" key="9">
    <source>
        <dbReference type="Pfam" id="PF02366"/>
    </source>
</evidence>
<keyword evidence="5 8" id="KW-0812">Transmembrane</keyword>
<keyword evidence="6 8" id="KW-1133">Transmembrane helix</keyword>
<reference evidence="10 11" key="1">
    <citation type="submission" date="2022-04" db="EMBL/GenBank/DDBJ databases">
        <title>Positive selection, recombination, and allopatry shape intraspecific diversity of widespread and dominant cyanobacteria.</title>
        <authorList>
            <person name="Wei J."/>
            <person name="Shu W."/>
            <person name="Hu C."/>
        </authorList>
    </citation>
    <scope>NUCLEOTIDE SEQUENCE [LARGE SCALE GENOMIC DNA]</scope>
    <source>
        <strain evidence="10 11">GB2-A5</strain>
    </source>
</reference>
<dbReference type="Pfam" id="PF02366">
    <property type="entry name" value="PMT"/>
    <property type="match status" value="1"/>
</dbReference>
<evidence type="ECO:0000313" key="11">
    <source>
        <dbReference type="Proteomes" id="UP001442494"/>
    </source>
</evidence>
<evidence type="ECO:0000256" key="5">
    <source>
        <dbReference type="ARBA" id="ARBA00022692"/>
    </source>
</evidence>
<evidence type="ECO:0000256" key="8">
    <source>
        <dbReference type="SAM" id="Phobius"/>
    </source>
</evidence>
<name>A0ABV0JPJ1_9CYAN</name>
<evidence type="ECO:0000256" key="6">
    <source>
        <dbReference type="ARBA" id="ARBA00022989"/>
    </source>
</evidence>
<feature type="transmembrane region" description="Helical" evidence="8">
    <location>
        <begin position="284"/>
        <end position="305"/>
    </location>
</feature>
<comment type="caution">
    <text evidence="10">The sequence shown here is derived from an EMBL/GenBank/DDBJ whole genome shotgun (WGS) entry which is preliminary data.</text>
</comment>
<feature type="transmembrane region" description="Helical" evidence="8">
    <location>
        <begin position="12"/>
        <end position="31"/>
    </location>
</feature>
<feature type="transmembrane region" description="Helical" evidence="8">
    <location>
        <begin position="204"/>
        <end position="220"/>
    </location>
</feature>
<keyword evidence="4" id="KW-0808">Transferase</keyword>
<dbReference type="PANTHER" id="PTHR33908:SF11">
    <property type="entry name" value="MEMBRANE PROTEIN"/>
    <property type="match status" value="1"/>
</dbReference>
<proteinExistence type="predicted"/>
<keyword evidence="11" id="KW-1185">Reference proteome</keyword>
<keyword evidence="2" id="KW-1003">Cell membrane</keyword>
<feature type="transmembrane region" description="Helical" evidence="8">
    <location>
        <begin position="227"/>
        <end position="245"/>
    </location>
</feature>
<dbReference type="InterPro" id="IPR011990">
    <property type="entry name" value="TPR-like_helical_dom_sf"/>
</dbReference>
<evidence type="ECO:0000256" key="2">
    <source>
        <dbReference type="ARBA" id="ARBA00022475"/>
    </source>
</evidence>
<evidence type="ECO:0000256" key="1">
    <source>
        <dbReference type="ARBA" id="ARBA00004651"/>
    </source>
</evidence>
<feature type="transmembrane region" description="Helical" evidence="8">
    <location>
        <begin position="325"/>
        <end position="343"/>
    </location>
</feature>
<evidence type="ECO:0000256" key="4">
    <source>
        <dbReference type="ARBA" id="ARBA00022679"/>
    </source>
</evidence>
<feature type="transmembrane region" description="Helical" evidence="8">
    <location>
        <begin position="101"/>
        <end position="119"/>
    </location>
</feature>
<dbReference type="RefSeq" id="WP_190426670.1">
    <property type="nucleotide sequence ID" value="NZ_JAMPKK010000020.1"/>
</dbReference>
<feature type="domain" description="ArnT-like N-terminal" evidence="9">
    <location>
        <begin position="70"/>
        <end position="244"/>
    </location>
</feature>
<dbReference type="SUPFAM" id="SSF48452">
    <property type="entry name" value="TPR-like"/>
    <property type="match status" value="1"/>
</dbReference>
<keyword evidence="3" id="KW-0328">Glycosyltransferase</keyword>
<feature type="transmembrane region" description="Helical" evidence="8">
    <location>
        <begin position="349"/>
        <end position="366"/>
    </location>
</feature>
<dbReference type="EMBL" id="JAMPKK010000020">
    <property type="protein sequence ID" value="MEP0865014.1"/>
    <property type="molecule type" value="Genomic_DNA"/>
</dbReference>
<dbReference type="InterPro" id="IPR050297">
    <property type="entry name" value="LipidA_mod_glycosyltrf_83"/>
</dbReference>
<evidence type="ECO:0000256" key="7">
    <source>
        <dbReference type="ARBA" id="ARBA00023136"/>
    </source>
</evidence>
<protein>
    <submittedName>
        <fullName evidence="10">Phospholipid carrier-dependent glycosyltransferase</fullName>
    </submittedName>
</protein>
<dbReference type="InterPro" id="IPR003342">
    <property type="entry name" value="ArnT-like_N"/>
</dbReference>
<feature type="transmembrane region" description="Helical" evidence="8">
    <location>
        <begin position="182"/>
        <end position="198"/>
    </location>
</feature>
<dbReference type="PANTHER" id="PTHR33908">
    <property type="entry name" value="MANNOSYLTRANSFERASE YKCB-RELATED"/>
    <property type="match status" value="1"/>
</dbReference>
<feature type="transmembrane region" description="Helical" evidence="8">
    <location>
        <begin position="373"/>
        <end position="392"/>
    </location>
</feature>
<dbReference type="Proteomes" id="UP001442494">
    <property type="component" value="Unassembled WGS sequence"/>
</dbReference>
<accession>A0ABV0JPJ1</accession>
<evidence type="ECO:0000313" key="10">
    <source>
        <dbReference type="EMBL" id="MEP0865014.1"/>
    </source>
</evidence>
<keyword evidence="7 8" id="KW-0472">Membrane</keyword>